<keyword evidence="4 8" id="KW-1133">Transmembrane helix</keyword>
<feature type="transmembrane region" description="Helical" evidence="8">
    <location>
        <begin position="68"/>
        <end position="87"/>
    </location>
</feature>
<keyword evidence="5" id="KW-0560">Oxidoreductase</keyword>
<feature type="transmembrane region" description="Helical" evidence="8">
    <location>
        <begin position="136"/>
        <end position="154"/>
    </location>
</feature>
<dbReference type="PRINTS" id="PR01434">
    <property type="entry name" value="NADHDHGNASE5"/>
</dbReference>
<feature type="transmembrane region" description="Helical" evidence="8">
    <location>
        <begin position="408"/>
        <end position="433"/>
    </location>
</feature>
<evidence type="ECO:0000256" key="1">
    <source>
        <dbReference type="ARBA" id="ARBA00004651"/>
    </source>
</evidence>
<accession>A0A235BZ84</accession>
<feature type="transmembrane region" description="Helical" evidence="8">
    <location>
        <begin position="592"/>
        <end position="609"/>
    </location>
</feature>
<dbReference type="Proteomes" id="UP000215215">
    <property type="component" value="Unassembled WGS sequence"/>
</dbReference>
<feature type="transmembrane region" description="Helical" evidence="8">
    <location>
        <begin position="6"/>
        <end position="21"/>
    </location>
</feature>
<gene>
    <name evidence="10" type="ORF">CH333_00615</name>
</gene>
<feature type="transmembrane region" description="Helical" evidence="8">
    <location>
        <begin position="368"/>
        <end position="388"/>
    </location>
</feature>
<feature type="transmembrane region" description="Helical" evidence="8">
    <location>
        <begin position="30"/>
        <end position="48"/>
    </location>
</feature>
<evidence type="ECO:0000256" key="4">
    <source>
        <dbReference type="ARBA" id="ARBA00022989"/>
    </source>
</evidence>
<feature type="transmembrane region" description="Helical" evidence="8">
    <location>
        <begin position="199"/>
        <end position="218"/>
    </location>
</feature>
<dbReference type="InterPro" id="IPR052175">
    <property type="entry name" value="ComplexI-like_HydComp"/>
</dbReference>
<reference evidence="10 11" key="1">
    <citation type="submission" date="2017-07" db="EMBL/GenBank/DDBJ databases">
        <title>Recovery of genomes from metagenomes via a dereplication, aggregation, and scoring strategy.</title>
        <authorList>
            <person name="Sieber C.M."/>
            <person name="Probst A.J."/>
            <person name="Sharrar A."/>
            <person name="Thomas B.C."/>
            <person name="Hess M."/>
            <person name="Tringe S.G."/>
            <person name="Banfield J.F."/>
        </authorList>
    </citation>
    <scope>NUCLEOTIDE SEQUENCE [LARGE SCALE GENOMIC DNA]</scope>
    <source>
        <strain evidence="10">JGI_Cruoil_03_44_89</strain>
    </source>
</reference>
<evidence type="ECO:0000313" key="11">
    <source>
        <dbReference type="Proteomes" id="UP000215215"/>
    </source>
</evidence>
<protein>
    <recommendedName>
        <fullName evidence="9">NADH:quinone oxidoreductase/Mrp antiporter transmembrane domain-containing protein</fullName>
    </recommendedName>
</protein>
<evidence type="ECO:0000256" key="6">
    <source>
        <dbReference type="ARBA" id="ARBA00023136"/>
    </source>
</evidence>
<feature type="transmembrane region" description="Helical" evidence="8">
    <location>
        <begin position="499"/>
        <end position="517"/>
    </location>
</feature>
<evidence type="ECO:0000259" key="9">
    <source>
        <dbReference type="Pfam" id="PF00361"/>
    </source>
</evidence>
<evidence type="ECO:0000256" key="3">
    <source>
        <dbReference type="ARBA" id="ARBA00022692"/>
    </source>
</evidence>
<dbReference type="InterPro" id="IPR001750">
    <property type="entry name" value="ND/Mrp_TM"/>
</dbReference>
<evidence type="ECO:0000313" key="10">
    <source>
        <dbReference type="EMBL" id="OYD17524.1"/>
    </source>
</evidence>
<feature type="transmembrane region" description="Helical" evidence="8">
    <location>
        <begin position="273"/>
        <end position="292"/>
    </location>
</feature>
<dbReference type="GO" id="GO:0016491">
    <property type="term" value="F:oxidoreductase activity"/>
    <property type="evidence" value="ECO:0007669"/>
    <property type="project" value="UniProtKB-KW"/>
</dbReference>
<dbReference type="Pfam" id="PF00361">
    <property type="entry name" value="Proton_antipo_M"/>
    <property type="match status" value="1"/>
</dbReference>
<evidence type="ECO:0000256" key="7">
    <source>
        <dbReference type="RuleBase" id="RU000320"/>
    </source>
</evidence>
<feature type="transmembrane region" description="Helical" evidence="8">
    <location>
        <begin position="113"/>
        <end position="130"/>
    </location>
</feature>
<keyword evidence="2" id="KW-1003">Cell membrane</keyword>
<dbReference type="GO" id="GO:0005886">
    <property type="term" value="C:plasma membrane"/>
    <property type="evidence" value="ECO:0007669"/>
    <property type="project" value="UniProtKB-SubCell"/>
</dbReference>
<dbReference type="EMBL" id="NOZQ01000007">
    <property type="protein sequence ID" value="OYD17524.1"/>
    <property type="molecule type" value="Genomic_DNA"/>
</dbReference>
<proteinExistence type="predicted"/>
<keyword evidence="3 7" id="KW-0812">Transmembrane</keyword>
<dbReference type="AlphaFoldDB" id="A0A235BZ84"/>
<feature type="transmembrane region" description="Helical" evidence="8">
    <location>
        <begin position="166"/>
        <end position="187"/>
    </location>
</feature>
<comment type="subcellular location">
    <subcellularLocation>
        <location evidence="1">Cell membrane</location>
        <topology evidence="1">Multi-pass membrane protein</topology>
    </subcellularLocation>
    <subcellularLocation>
        <location evidence="7">Membrane</location>
        <topology evidence="7">Multi-pass membrane protein</topology>
    </subcellularLocation>
</comment>
<feature type="transmembrane region" description="Helical" evidence="8">
    <location>
        <begin position="454"/>
        <end position="479"/>
    </location>
</feature>
<organism evidence="10 11">
    <name type="scientific">candidate division WOR-3 bacterium JGI_Cruoil_03_44_89</name>
    <dbReference type="NCBI Taxonomy" id="1973748"/>
    <lineage>
        <taxon>Bacteria</taxon>
        <taxon>Bacteria division WOR-3</taxon>
    </lineage>
</organism>
<name>A0A235BZ84_UNCW3</name>
<dbReference type="PANTHER" id="PTHR42682">
    <property type="entry name" value="HYDROGENASE-4 COMPONENT F"/>
    <property type="match status" value="1"/>
</dbReference>
<dbReference type="PANTHER" id="PTHR42682:SF4">
    <property type="entry name" value="NADH-UBIQUINONE_PLASTOQUINONE"/>
    <property type="match status" value="1"/>
</dbReference>
<comment type="caution">
    <text evidence="10">The sequence shown here is derived from an EMBL/GenBank/DDBJ whole genome shotgun (WGS) entry which is preliminary data.</text>
</comment>
<sequence>MDILLPIEISLIAGVVLLFLPKKLEGFTRVVSPLIGILNFVLAIILFFNYSVPSYASKYFMTDLLSRFIYLGIGFFGFIISLYGAGYTKISNIKYKKSKIENKKFSIEDVNKFFAYFFLTLGSAFAVAIADNLLMLLVFWGFLGVTLYLLIQLGKEGANEAAKKSLIIIGASDCFLILGIGILWQLTHTLNITEISLNTHYSLLATISFICFVIASFAKAGNMPLHTWIPPTAAAAPIPVTAYLPASLDKLLGIYLLARCVLTIFGLTPGFSAFLMIFGALTIIFAVFMAMIQHSGRKLLSYHAISQVGYMVLGIGTGNPIGIAGGLFHMLNNSIYKSCLFLGLGGVERNRGTDDLDSLGGLAKNMPLTLFAMLTASLAISGVPPLNGFFSKWLVYQGVINTFGTRNAFVPVLCLIAALFGSALTFASFAKLIHAIFLARRPSLSSLITHRSSILLIAPQLILAIACIVLGIFAYPLIINPIFRKILPFETVGVWRPELATGLIVIGILLGLLIYGISRVKVRVTPEFIGGERVTPDMRVSGADFYLTVSEISLFGKIYGWARRKFFDIYEILRTWVFFFSRPLRLVHTGSLPLYLLWIAVGLAIILLIM</sequence>
<evidence type="ECO:0000256" key="5">
    <source>
        <dbReference type="ARBA" id="ARBA00023002"/>
    </source>
</evidence>
<feature type="domain" description="NADH:quinone oxidoreductase/Mrp antiporter transmembrane" evidence="9">
    <location>
        <begin position="130"/>
        <end position="401"/>
    </location>
</feature>
<keyword evidence="6 8" id="KW-0472">Membrane</keyword>
<evidence type="ECO:0000256" key="2">
    <source>
        <dbReference type="ARBA" id="ARBA00022475"/>
    </source>
</evidence>
<evidence type="ECO:0000256" key="8">
    <source>
        <dbReference type="SAM" id="Phobius"/>
    </source>
</evidence>